<dbReference type="Pfam" id="PF13477">
    <property type="entry name" value="Glyco_trans_4_2"/>
    <property type="match status" value="1"/>
</dbReference>
<dbReference type="SUPFAM" id="SSF53756">
    <property type="entry name" value="UDP-Glycosyltransferase/glycogen phosphorylase"/>
    <property type="match status" value="1"/>
</dbReference>
<accession>A0A1G5AIB6</accession>
<dbReference type="STRING" id="419481.SAMN05216233_101209"/>
<dbReference type="EMBL" id="FMUX01000001">
    <property type="protein sequence ID" value="SCX77617.1"/>
    <property type="molecule type" value="Genomic_DNA"/>
</dbReference>
<keyword evidence="4" id="KW-1185">Reference proteome</keyword>
<dbReference type="PANTHER" id="PTHR12526">
    <property type="entry name" value="GLYCOSYLTRANSFERASE"/>
    <property type="match status" value="1"/>
</dbReference>
<dbReference type="RefSeq" id="WP_092207392.1">
    <property type="nucleotide sequence ID" value="NZ_FMUX01000001.1"/>
</dbReference>
<dbReference type="InterPro" id="IPR028098">
    <property type="entry name" value="Glyco_trans_4-like_N"/>
</dbReference>
<evidence type="ECO:0000313" key="3">
    <source>
        <dbReference type="EMBL" id="SCX77617.1"/>
    </source>
</evidence>
<gene>
    <name evidence="3" type="ORF">SAMN05216233_101209</name>
</gene>
<evidence type="ECO:0000259" key="2">
    <source>
        <dbReference type="Pfam" id="PF13477"/>
    </source>
</evidence>
<dbReference type="InterPro" id="IPR001296">
    <property type="entry name" value="Glyco_trans_1"/>
</dbReference>
<dbReference type="Pfam" id="PF00534">
    <property type="entry name" value="Glycos_transf_1"/>
    <property type="match status" value="1"/>
</dbReference>
<feature type="domain" description="Glycosyltransferase subfamily 4-like N-terminal" evidence="2">
    <location>
        <begin position="8"/>
        <end position="133"/>
    </location>
</feature>
<organism evidence="3 4">
    <name type="scientific">Desulfoluna spongiiphila</name>
    <dbReference type="NCBI Taxonomy" id="419481"/>
    <lineage>
        <taxon>Bacteria</taxon>
        <taxon>Pseudomonadati</taxon>
        <taxon>Thermodesulfobacteriota</taxon>
        <taxon>Desulfobacteria</taxon>
        <taxon>Desulfobacterales</taxon>
        <taxon>Desulfolunaceae</taxon>
        <taxon>Desulfoluna</taxon>
    </lineage>
</organism>
<feature type="domain" description="Glycosyl transferase family 1" evidence="1">
    <location>
        <begin position="181"/>
        <end position="346"/>
    </location>
</feature>
<protein>
    <submittedName>
        <fullName evidence="3">Glycosyltransferase involved in cell wall bisynthesis</fullName>
    </submittedName>
</protein>
<dbReference type="GO" id="GO:0016757">
    <property type="term" value="F:glycosyltransferase activity"/>
    <property type="evidence" value="ECO:0007669"/>
    <property type="project" value="InterPro"/>
</dbReference>
<reference evidence="3 4" key="1">
    <citation type="submission" date="2016-10" db="EMBL/GenBank/DDBJ databases">
        <authorList>
            <person name="de Groot N.N."/>
        </authorList>
    </citation>
    <scope>NUCLEOTIDE SEQUENCE [LARGE SCALE GENOMIC DNA]</scope>
    <source>
        <strain evidence="3 4">AA1</strain>
    </source>
</reference>
<dbReference type="AlphaFoldDB" id="A0A1G5AIB6"/>
<evidence type="ECO:0000259" key="1">
    <source>
        <dbReference type="Pfam" id="PF00534"/>
    </source>
</evidence>
<keyword evidence="3" id="KW-0808">Transferase</keyword>
<dbReference type="Gene3D" id="3.40.50.2000">
    <property type="entry name" value="Glycogen Phosphorylase B"/>
    <property type="match status" value="2"/>
</dbReference>
<sequence length="367" mass="41131">MNQNILQLCLSPDLGGLELYVLRLSMFLQSEINLTCIVSETGRLKGAFDKQGLPYVAIQKPPKLMPFRTAKRIAAIIDSNDIDVIHIHWTKDIPMAVLAKLFSKKKPKLVQSRHMTMTRFKGDFYHKFLYKHMDMMVAVTRQVQEQIETYVPRDVRPTVETHYIGAKTPEPIDEERKAALRKQYGLGASFTIGVVARIEEGKGQYLLVDAIKTLKQEGAEAKALLVGDAMEASYLEDLKTGLSRDGLASNIVFTGFVNNVQELMQICDVIVLPPEEETFGLVLIEAMKCGVAVIGSNRGGPLEIIEDHQSGLLFESLDSHDLADKIGFLLAHDDERKRLAQQGKQRATDCFDEDTQFQEMMTALTSL</sequence>
<proteinExistence type="predicted"/>
<name>A0A1G5AIB6_9BACT</name>
<dbReference type="CDD" id="cd03801">
    <property type="entry name" value="GT4_PimA-like"/>
    <property type="match status" value="1"/>
</dbReference>
<evidence type="ECO:0000313" key="4">
    <source>
        <dbReference type="Proteomes" id="UP000198870"/>
    </source>
</evidence>
<dbReference type="OrthoDB" id="5443996at2"/>
<dbReference type="Proteomes" id="UP000198870">
    <property type="component" value="Unassembled WGS sequence"/>
</dbReference>